<dbReference type="InterPro" id="IPR019787">
    <property type="entry name" value="Znf_PHD-finger"/>
</dbReference>
<dbReference type="InterPro" id="IPR013083">
    <property type="entry name" value="Znf_RING/FYVE/PHD"/>
</dbReference>
<dbReference type="InParanoid" id="A0A078A3G5"/>
<reference evidence="8 9" key="1">
    <citation type="submission" date="2014-06" db="EMBL/GenBank/DDBJ databases">
        <authorList>
            <person name="Swart Estienne"/>
        </authorList>
    </citation>
    <scope>NUCLEOTIDE SEQUENCE [LARGE SCALE GENOMIC DNA]</scope>
    <source>
        <strain evidence="8 9">130c</strain>
    </source>
</reference>
<dbReference type="AlphaFoldDB" id="A0A078A3G5"/>
<feature type="compositionally biased region" description="Polar residues" evidence="5">
    <location>
        <begin position="599"/>
        <end position="609"/>
    </location>
</feature>
<evidence type="ECO:0000259" key="6">
    <source>
        <dbReference type="PROSITE" id="PS50016"/>
    </source>
</evidence>
<feature type="domain" description="PHD-type" evidence="7">
    <location>
        <begin position="349"/>
        <end position="465"/>
    </location>
</feature>
<feature type="compositionally biased region" description="Basic residues" evidence="5">
    <location>
        <begin position="580"/>
        <end position="595"/>
    </location>
</feature>
<dbReference type="InterPro" id="IPR050701">
    <property type="entry name" value="Histone_Mod_Regulator"/>
</dbReference>
<dbReference type="PANTHER" id="PTHR13793:SF107">
    <property type="entry name" value="BROMODOMAIN-CONTAINING PROTEIN HOMOLOG"/>
    <property type="match status" value="1"/>
</dbReference>
<accession>A0A078A3G5</accession>
<dbReference type="PROSITE" id="PS51805">
    <property type="entry name" value="EPHD"/>
    <property type="match status" value="1"/>
</dbReference>
<dbReference type="Pfam" id="PF00628">
    <property type="entry name" value="PHD"/>
    <property type="match status" value="1"/>
</dbReference>
<feature type="region of interest" description="Disordered" evidence="5">
    <location>
        <begin position="122"/>
        <end position="146"/>
    </location>
</feature>
<dbReference type="InterPro" id="IPR011011">
    <property type="entry name" value="Znf_FYVE_PHD"/>
</dbReference>
<evidence type="ECO:0000259" key="7">
    <source>
        <dbReference type="PROSITE" id="PS51805"/>
    </source>
</evidence>
<keyword evidence="9" id="KW-1185">Reference proteome</keyword>
<dbReference type="EMBL" id="CCKQ01005577">
    <property type="protein sequence ID" value="CDW76823.1"/>
    <property type="molecule type" value="Genomic_DNA"/>
</dbReference>
<dbReference type="InterPro" id="IPR034732">
    <property type="entry name" value="EPHD"/>
</dbReference>
<evidence type="ECO:0000313" key="8">
    <source>
        <dbReference type="EMBL" id="CDW76823.1"/>
    </source>
</evidence>
<dbReference type="InterPro" id="IPR001965">
    <property type="entry name" value="Znf_PHD"/>
</dbReference>
<dbReference type="CDD" id="cd15571">
    <property type="entry name" value="ePHD"/>
    <property type="match status" value="1"/>
</dbReference>
<keyword evidence="1" id="KW-0479">Metal-binding</keyword>
<evidence type="ECO:0000256" key="5">
    <source>
        <dbReference type="SAM" id="MobiDB-lite"/>
    </source>
</evidence>
<dbReference type="Gene3D" id="3.30.40.10">
    <property type="entry name" value="Zinc/RING finger domain, C3HC4 (zinc finger)"/>
    <property type="match status" value="2"/>
</dbReference>
<sequence length="765" mass="87052">MQQQQQMQLQQQQTSNIYPNQMQQQMQQPMMQGYMQNIPTNSSSPINPFMNQYPDQNAYIPVQQQQQMPSNFQMNQMQNMNQTVINQADNAFGNINGTFGSSYDQPQLTGLQTQNINQQQLPAENKKSKKAIGQTQGNNALKRKRASNKNIWVQKSRKACLRAQRQKREKILGQQGLVGSPDLIDQINTLNIGGKSKAPKVKKPKESSKMQLDPSRTNPARGAKVEKGGYNESKMTQSNIEQFPKIVKEKKKDTAMEVDQTQQDDFVDPSNPYEKITITGNQNDEDIQCDVCLEYEYEDDDQIVMCDLCNVGVHQSCYGSDLTHGVPVGNWYCERCSVLLRNRDMKCTEIKCFLCPDIDGVLKQIDNELWAHAICVNWNPDIYFTDAKKNKVEGVLNKQRFELNCQKCHKKGKGTCIQCDYKNCSRSYHVRCAVRRGLIQEWEKMEDKAGEAQDNFIPVFCEDHEKKGYEKFKKGGKQEIQSIQMTQAFKEKAAERLNKYREIQSQKTGKQVKKAKIASKFNKKKTLKVNGINLSNKQAFKDIKDVVQRISCASNSQKKSKKVKGKNVRKIQKSKDIPRPQHKSIGKQQQGKKRIIQSARSSKANTKDSNQQPNNQLNQMMQTFSQFMGNMMTGGFGMGVPQNQGSGNNQAKNQPKTVHPKTKAIMKGRTNKVVKPREDQKAKEVLIKESTQGNQAQTSLLSTQKRGARTKKQQDQNQANNMTVQQQQQNLMQSLYPQAPFNPYLGTPIMSGTMFGNGQSLPKIF</sequence>
<protein>
    <submittedName>
        <fullName evidence="8">Phd zinc finger-containing protein</fullName>
    </submittedName>
</protein>
<keyword evidence="3" id="KW-0862">Zinc</keyword>
<evidence type="ECO:0000256" key="3">
    <source>
        <dbReference type="ARBA" id="ARBA00022833"/>
    </source>
</evidence>
<dbReference type="PROSITE" id="PS50016">
    <property type="entry name" value="ZF_PHD_2"/>
    <property type="match status" value="1"/>
</dbReference>
<feature type="domain" description="PHD-type" evidence="6">
    <location>
        <begin position="286"/>
        <end position="339"/>
    </location>
</feature>
<dbReference type="PANTHER" id="PTHR13793">
    <property type="entry name" value="PHD FINGER PROTEINS"/>
    <property type="match status" value="1"/>
</dbReference>
<dbReference type="SUPFAM" id="SSF57903">
    <property type="entry name" value="FYVE/PHD zinc finger"/>
    <property type="match status" value="1"/>
</dbReference>
<name>A0A078A3G5_STYLE</name>
<gene>
    <name evidence="8" type="primary">Contig777.g847</name>
    <name evidence="8" type="ORF">STYLEM_5786</name>
</gene>
<dbReference type="CDD" id="cd15492">
    <property type="entry name" value="PHD_BRPF_JADE_like"/>
    <property type="match status" value="1"/>
</dbReference>
<feature type="region of interest" description="Disordered" evidence="5">
    <location>
        <begin position="688"/>
        <end position="729"/>
    </location>
</feature>
<dbReference type="Pfam" id="PF13832">
    <property type="entry name" value="zf-HC5HC2H_2"/>
    <property type="match status" value="1"/>
</dbReference>
<evidence type="ECO:0000256" key="2">
    <source>
        <dbReference type="ARBA" id="ARBA00022771"/>
    </source>
</evidence>
<feature type="region of interest" description="Disordered" evidence="5">
    <location>
        <begin position="554"/>
        <end position="615"/>
    </location>
</feature>
<evidence type="ECO:0000256" key="1">
    <source>
        <dbReference type="ARBA" id="ARBA00022723"/>
    </source>
</evidence>
<dbReference type="SMART" id="SM00249">
    <property type="entry name" value="PHD"/>
    <property type="match status" value="2"/>
</dbReference>
<organism evidence="8 9">
    <name type="scientific">Stylonychia lemnae</name>
    <name type="common">Ciliate</name>
    <dbReference type="NCBI Taxonomy" id="5949"/>
    <lineage>
        <taxon>Eukaryota</taxon>
        <taxon>Sar</taxon>
        <taxon>Alveolata</taxon>
        <taxon>Ciliophora</taxon>
        <taxon>Intramacronucleata</taxon>
        <taxon>Spirotrichea</taxon>
        <taxon>Stichotrichia</taxon>
        <taxon>Sporadotrichida</taxon>
        <taxon>Oxytrichidae</taxon>
        <taxon>Stylonychinae</taxon>
        <taxon>Stylonychia</taxon>
    </lineage>
</organism>
<feature type="compositionally biased region" description="Low complexity" evidence="5">
    <location>
        <begin position="716"/>
        <end position="729"/>
    </location>
</feature>
<feature type="compositionally biased region" description="Polar residues" evidence="5">
    <location>
        <begin position="689"/>
        <end position="705"/>
    </location>
</feature>
<feature type="region of interest" description="Disordered" evidence="5">
    <location>
        <begin position="195"/>
        <end position="226"/>
    </location>
</feature>
<keyword evidence="2 4" id="KW-0863">Zinc-finger</keyword>
<dbReference type="GO" id="GO:0006357">
    <property type="term" value="P:regulation of transcription by RNA polymerase II"/>
    <property type="evidence" value="ECO:0007669"/>
    <property type="project" value="TreeGrafter"/>
</dbReference>
<proteinExistence type="predicted"/>
<evidence type="ECO:0000313" key="9">
    <source>
        <dbReference type="Proteomes" id="UP000039865"/>
    </source>
</evidence>
<evidence type="ECO:0000256" key="4">
    <source>
        <dbReference type="PROSITE-ProRule" id="PRU00146"/>
    </source>
</evidence>
<dbReference type="Proteomes" id="UP000039865">
    <property type="component" value="Unassembled WGS sequence"/>
</dbReference>
<dbReference type="OrthoDB" id="330567at2759"/>
<dbReference type="GO" id="GO:0008270">
    <property type="term" value="F:zinc ion binding"/>
    <property type="evidence" value="ECO:0007669"/>
    <property type="project" value="UniProtKB-KW"/>
</dbReference>
<feature type="compositionally biased region" description="Basic residues" evidence="5">
    <location>
        <begin position="558"/>
        <end position="572"/>
    </location>
</feature>